<protein>
    <submittedName>
        <fullName evidence="1">BQ5605_C002g01545 protein</fullName>
    </submittedName>
</protein>
<gene>
    <name evidence="1" type="primary">BQ5605_C002g01545</name>
    <name evidence="1" type="ORF">BQ5605_C002G01545</name>
</gene>
<proteinExistence type="predicted"/>
<evidence type="ECO:0000313" key="1">
    <source>
        <dbReference type="EMBL" id="SGY33774.1"/>
    </source>
</evidence>
<dbReference type="AlphaFoldDB" id="A0A2X0ML08"/>
<name>A0A2X0ML08_9BASI</name>
<accession>A0A2X0ML08</accession>
<reference evidence="1 2" key="1">
    <citation type="submission" date="2016-11" db="EMBL/GenBank/DDBJ databases">
        <authorList>
            <person name="Jaros S."/>
            <person name="Januszkiewicz K."/>
            <person name="Wedrychowicz H."/>
        </authorList>
    </citation>
    <scope>NUCLEOTIDE SEQUENCE [LARGE SCALE GENOMIC DNA]</scope>
</reference>
<keyword evidence="2" id="KW-1185">Reference proteome</keyword>
<dbReference type="EMBL" id="FQNC01000041">
    <property type="protein sequence ID" value="SGY33774.1"/>
    <property type="molecule type" value="Genomic_DNA"/>
</dbReference>
<evidence type="ECO:0000313" key="2">
    <source>
        <dbReference type="Proteomes" id="UP000249464"/>
    </source>
</evidence>
<dbReference type="Proteomes" id="UP000249464">
    <property type="component" value="Unassembled WGS sequence"/>
</dbReference>
<organism evidence="1 2">
    <name type="scientific">Microbotryum silenes-dioicae</name>
    <dbReference type="NCBI Taxonomy" id="796604"/>
    <lineage>
        <taxon>Eukaryota</taxon>
        <taxon>Fungi</taxon>
        <taxon>Dikarya</taxon>
        <taxon>Basidiomycota</taxon>
        <taxon>Pucciniomycotina</taxon>
        <taxon>Microbotryomycetes</taxon>
        <taxon>Microbotryales</taxon>
        <taxon>Microbotryaceae</taxon>
        <taxon>Microbotryum</taxon>
    </lineage>
</organism>
<sequence>MARVVFIPSKYSLNPRYTHPTEQKPINCMTPKTCCFSAEGRLLSDHPPLLKSGGERLVKVGDDVAVEERKQT</sequence>